<dbReference type="AlphaFoldDB" id="A0A1L3ZQU0"/>
<dbReference type="RefSeq" id="WP_072595571.1">
    <property type="nucleotide sequence ID" value="NZ_CP018221.1"/>
</dbReference>
<protein>
    <recommendedName>
        <fullName evidence="1">IrrE N-terminal-like domain-containing protein</fullName>
    </recommendedName>
</protein>
<name>A0A1L3ZQU0_9SPHN</name>
<dbReference type="PANTHER" id="PTHR43236:SF1">
    <property type="entry name" value="BLL7220 PROTEIN"/>
    <property type="match status" value="1"/>
</dbReference>
<dbReference type="STRING" id="1921510.BSL82_00655"/>
<dbReference type="OrthoDB" id="9794834at2"/>
<accession>A0A1L3ZQU0</accession>
<dbReference type="InterPro" id="IPR010359">
    <property type="entry name" value="IrrE_HExxH"/>
</dbReference>
<dbReference type="EMBL" id="CP018221">
    <property type="protein sequence ID" value="API57995.1"/>
    <property type="molecule type" value="Genomic_DNA"/>
</dbReference>
<dbReference type="InterPro" id="IPR052345">
    <property type="entry name" value="Rad_response_metalloprotease"/>
</dbReference>
<proteinExistence type="predicted"/>
<dbReference type="Gene3D" id="1.10.10.2910">
    <property type="match status" value="1"/>
</dbReference>
<evidence type="ECO:0000313" key="3">
    <source>
        <dbReference type="Proteomes" id="UP000182063"/>
    </source>
</evidence>
<dbReference type="PANTHER" id="PTHR43236">
    <property type="entry name" value="ANTITOXIN HIGA1"/>
    <property type="match status" value="1"/>
</dbReference>
<gene>
    <name evidence="2" type="ORF">BSL82_00655</name>
</gene>
<dbReference type="Pfam" id="PF06114">
    <property type="entry name" value="Peptidase_M78"/>
    <property type="match status" value="1"/>
</dbReference>
<feature type="domain" description="IrrE N-terminal-like" evidence="1">
    <location>
        <begin position="68"/>
        <end position="173"/>
    </location>
</feature>
<evidence type="ECO:0000259" key="1">
    <source>
        <dbReference type="Pfam" id="PF06114"/>
    </source>
</evidence>
<sequence length="276" mass="30718">MRIGRLDLDGLGSPAALAAKIHELEPGLPPRVPVEQLCMQFDIQSIGALETDGFEAALIMDELKASGAILVAKGRSDARRRYSIAHELGHFLIPAHRPSGGASFECALSDLHLLDPKDRDRRKRVEAEANRFAAHLLMPPGEVRARMRQSDSSLESIVAMARAFGVSKEAMARSWVDSHREPVAIVLAHRGRIVRRYRHQDFPWLPDWDGRLPKDSLAAELKPAPGIFSQVEEIDPTVWLSERDAERVLSLNEQVLGQGDGYALVLLQAERDEDEF</sequence>
<evidence type="ECO:0000313" key="2">
    <source>
        <dbReference type="EMBL" id="API57995.1"/>
    </source>
</evidence>
<dbReference type="Proteomes" id="UP000182063">
    <property type="component" value="Chromosome"/>
</dbReference>
<dbReference type="KEGG" id="sphj:BSL82_00655"/>
<reference evidence="3" key="1">
    <citation type="submission" date="2016-11" db="EMBL/GenBank/DDBJ databases">
        <title>Complete Genome Sequence of alachlor-degrading Sphingomonas sp. strain JJ-A5.</title>
        <authorList>
            <person name="Lee H."/>
            <person name="Ka J.-O."/>
        </authorList>
    </citation>
    <scope>NUCLEOTIDE SEQUENCE [LARGE SCALE GENOMIC DNA]</scope>
    <source>
        <strain evidence="3">JJ-A5</strain>
    </source>
</reference>
<organism evidence="2 3">
    <name type="scientific">Tardibacter chloracetimidivorans</name>
    <dbReference type="NCBI Taxonomy" id="1921510"/>
    <lineage>
        <taxon>Bacteria</taxon>
        <taxon>Pseudomonadati</taxon>
        <taxon>Pseudomonadota</taxon>
        <taxon>Alphaproteobacteria</taxon>
        <taxon>Sphingomonadales</taxon>
        <taxon>Sphingomonadaceae</taxon>
        <taxon>Tardibacter</taxon>
    </lineage>
</organism>
<keyword evidence="3" id="KW-1185">Reference proteome</keyword>